<evidence type="ECO:0000259" key="3">
    <source>
        <dbReference type="PROSITE" id="PS51406"/>
    </source>
</evidence>
<dbReference type="SUPFAM" id="SSF56496">
    <property type="entry name" value="Fibrinogen C-terminal domain-like"/>
    <property type="match status" value="1"/>
</dbReference>
<keyword evidence="2" id="KW-0732">Signal</keyword>
<dbReference type="Proteomes" id="UP000683360">
    <property type="component" value="Unassembled WGS sequence"/>
</dbReference>
<accession>A0A8S3UG03</accession>
<dbReference type="FunFam" id="3.90.215.10:FF:000001">
    <property type="entry name" value="Tenascin isoform 1"/>
    <property type="match status" value="1"/>
</dbReference>
<reference evidence="4" key="1">
    <citation type="submission" date="2021-03" db="EMBL/GenBank/DDBJ databases">
        <authorList>
            <person name="Bekaert M."/>
        </authorList>
    </citation>
    <scope>NUCLEOTIDE SEQUENCE</scope>
</reference>
<dbReference type="SMART" id="SM00186">
    <property type="entry name" value="FBG"/>
    <property type="match status" value="1"/>
</dbReference>
<evidence type="ECO:0000313" key="5">
    <source>
        <dbReference type="Proteomes" id="UP000683360"/>
    </source>
</evidence>
<evidence type="ECO:0000256" key="2">
    <source>
        <dbReference type="SAM" id="SignalP"/>
    </source>
</evidence>
<dbReference type="InterPro" id="IPR014716">
    <property type="entry name" value="Fibrinogen_a/b/g_C_1"/>
</dbReference>
<proteinExistence type="predicted"/>
<evidence type="ECO:0000313" key="4">
    <source>
        <dbReference type="EMBL" id="CAG2244973.1"/>
    </source>
</evidence>
<sequence length="321" mass="36829">MHLIYPLVLSLMFCTNALATRAHVYYVNDDLKISSDLQQFTSIVTVKSEIECTSLCFSSKTCCKASYNPSVKQCMVDVINYCDGYIELDTDWKTFTKDKVTEPNCQSRSPKDCSYLSGQPSGIYTIYPTGSCGMFVYCEMNSSLTNSPLTVFQRREDGSVNFYRNWEAYKKGFGNPLGEFWLGNDNLHYLSTQANYRLMVILEDWENETRYAVYDSFRVGDENSFYFMTVQGYSGDAGDSMAVHNGHRFSTYDKDNDMDESMNCAKDYKGGWWYYSCFHANLNALYIQGQQAPGTGQVVAWDQFRGNDYSLRRSVMMLEKK</sequence>
<protein>
    <recommendedName>
        <fullName evidence="3">Fibrinogen C-terminal domain-containing protein</fullName>
    </recommendedName>
</protein>
<dbReference type="AlphaFoldDB" id="A0A8S3UG03"/>
<feature type="domain" description="Fibrinogen C-terminal" evidence="3">
    <location>
        <begin position="104"/>
        <end position="321"/>
    </location>
</feature>
<dbReference type="PROSITE" id="PS51406">
    <property type="entry name" value="FIBRINOGEN_C_2"/>
    <property type="match status" value="1"/>
</dbReference>
<dbReference type="Pfam" id="PF00147">
    <property type="entry name" value="Fibrinogen_C"/>
    <property type="match status" value="1"/>
</dbReference>
<keyword evidence="1" id="KW-1015">Disulfide bond</keyword>
<dbReference type="Gene3D" id="3.90.215.10">
    <property type="entry name" value="Gamma Fibrinogen, chain A, domain 1"/>
    <property type="match status" value="1"/>
</dbReference>
<dbReference type="EMBL" id="CAJPWZ010002753">
    <property type="protein sequence ID" value="CAG2244973.1"/>
    <property type="molecule type" value="Genomic_DNA"/>
</dbReference>
<feature type="chain" id="PRO_5035790056" description="Fibrinogen C-terminal domain-containing protein" evidence="2">
    <location>
        <begin position="20"/>
        <end position="321"/>
    </location>
</feature>
<evidence type="ECO:0000256" key="1">
    <source>
        <dbReference type="ARBA" id="ARBA00023157"/>
    </source>
</evidence>
<dbReference type="GO" id="GO:0005615">
    <property type="term" value="C:extracellular space"/>
    <property type="evidence" value="ECO:0007669"/>
    <property type="project" value="TreeGrafter"/>
</dbReference>
<dbReference type="InterPro" id="IPR050373">
    <property type="entry name" value="Fibrinogen_C-term_domain"/>
</dbReference>
<feature type="signal peptide" evidence="2">
    <location>
        <begin position="1"/>
        <end position="19"/>
    </location>
</feature>
<organism evidence="4 5">
    <name type="scientific">Mytilus edulis</name>
    <name type="common">Blue mussel</name>
    <dbReference type="NCBI Taxonomy" id="6550"/>
    <lineage>
        <taxon>Eukaryota</taxon>
        <taxon>Metazoa</taxon>
        <taxon>Spiralia</taxon>
        <taxon>Lophotrochozoa</taxon>
        <taxon>Mollusca</taxon>
        <taxon>Bivalvia</taxon>
        <taxon>Autobranchia</taxon>
        <taxon>Pteriomorphia</taxon>
        <taxon>Mytilida</taxon>
        <taxon>Mytiloidea</taxon>
        <taxon>Mytilidae</taxon>
        <taxon>Mytilinae</taxon>
        <taxon>Mytilus</taxon>
    </lineage>
</organism>
<dbReference type="CDD" id="cd00087">
    <property type="entry name" value="FReD"/>
    <property type="match status" value="1"/>
</dbReference>
<dbReference type="PANTHER" id="PTHR19143">
    <property type="entry name" value="FIBRINOGEN/TENASCIN/ANGIOPOEITIN"/>
    <property type="match status" value="1"/>
</dbReference>
<dbReference type="OrthoDB" id="10298568at2759"/>
<gene>
    <name evidence="4" type="ORF">MEDL_57005</name>
</gene>
<comment type="caution">
    <text evidence="4">The sequence shown here is derived from an EMBL/GenBank/DDBJ whole genome shotgun (WGS) entry which is preliminary data.</text>
</comment>
<dbReference type="InterPro" id="IPR036056">
    <property type="entry name" value="Fibrinogen-like_C"/>
</dbReference>
<keyword evidence="5" id="KW-1185">Reference proteome</keyword>
<name>A0A8S3UG03_MYTED</name>
<dbReference type="InterPro" id="IPR002181">
    <property type="entry name" value="Fibrinogen_a/b/g_C_dom"/>
</dbReference>